<dbReference type="EMBL" id="JABWAB010000001">
    <property type="protein sequence ID" value="KAF6059729.1"/>
    <property type="molecule type" value="Genomic_DNA"/>
</dbReference>
<sequence>MVKRSIEKKLVNVDRASQEQHNEGDVGKKNDEEADKKNVENDDEDDEEDEDTEVGPRSKKRKTNASNVVDDDNESDAVVEEEEEEVEVDEDDNEDNEDEEDDDDDDDGAAATETGEDGTETGKKRRGRKKKEKKYYYNEEEVFDADGNPLSTENDEVYIPNEDSKGKEKIDELGYLKGGREFRMKTFKILGEGDRLYVISTIPARMVGFRDSYLLFKTHRTLFKRVCDNDQKQDLINRGIIPNSYKGRAVNLVSARSIFREFGAKMIKEGKKVIDDFWEQRAIDNGDIPGEYADPDELYKTKLSNVLGEGIGAGGVGGGGGIGSGGNATPMAPATLVDYQTDETWIYQIASQTSEYNRKLTDLRLQVAANGFRDVFTNIVQFPASTQPHKLKIDKVGSDTGDDKLTYDIYFKSGDLKRPITGLASVPKEIIDEIDDKEIKQAILDQQKYEIASVL</sequence>
<accession>A0A8X7TDS9</accession>
<proteinExistence type="predicted"/>
<reference evidence="2" key="1">
    <citation type="submission" date="2020-03" db="EMBL/GenBank/DDBJ databases">
        <title>FDA dAtabase for Regulatory Grade micrObial Sequences (FDA-ARGOS): Supporting development and validation of Infectious Disease Dx tests.</title>
        <authorList>
            <person name="Campos J."/>
            <person name="Goldberg B."/>
            <person name="Tallon L."/>
            <person name="Sadzewicz L."/>
            <person name="Vavikolanu K."/>
            <person name="Mehta A."/>
            <person name="Aluvathingal J."/>
            <person name="Nadendla S."/>
            <person name="Nandy P."/>
            <person name="Geyer C."/>
            <person name="Yan Y."/>
            <person name="Sichtig H."/>
        </authorList>
    </citation>
    <scope>NUCLEOTIDE SEQUENCE [LARGE SCALE GENOMIC DNA]</scope>
    <source>
        <strain evidence="2">FDAARGOS_652</strain>
    </source>
</reference>
<name>A0A8X7TDS9_CANPA</name>
<feature type="compositionally biased region" description="Acidic residues" evidence="1">
    <location>
        <begin position="41"/>
        <end position="53"/>
    </location>
</feature>
<evidence type="ECO:0000313" key="2">
    <source>
        <dbReference type="EMBL" id="KAF6059729.1"/>
    </source>
</evidence>
<feature type="compositionally biased region" description="Acidic residues" evidence="1">
    <location>
        <begin position="69"/>
        <end position="119"/>
    </location>
</feature>
<feature type="compositionally biased region" description="Basic and acidic residues" evidence="1">
    <location>
        <begin position="1"/>
        <end position="40"/>
    </location>
</feature>
<feature type="region of interest" description="Disordered" evidence="1">
    <location>
        <begin position="1"/>
        <end position="130"/>
    </location>
</feature>
<gene>
    <name evidence="2" type="ORF">FOB60_001311</name>
</gene>
<dbReference type="Proteomes" id="UP000590412">
    <property type="component" value="Unassembled WGS sequence"/>
</dbReference>
<dbReference type="InterPro" id="IPR013933">
    <property type="entry name" value="CRC_Rsc7/Swp82"/>
</dbReference>
<dbReference type="Pfam" id="PF08624">
    <property type="entry name" value="CRC_subunit"/>
    <property type="match status" value="1"/>
</dbReference>
<evidence type="ECO:0000256" key="1">
    <source>
        <dbReference type="SAM" id="MobiDB-lite"/>
    </source>
</evidence>
<comment type="caution">
    <text evidence="2">The sequence shown here is derived from an EMBL/GenBank/DDBJ whole genome shotgun (WGS) entry which is preliminary data.</text>
</comment>
<dbReference type="AlphaFoldDB" id="A0A8X7TDS9"/>
<evidence type="ECO:0000313" key="3">
    <source>
        <dbReference type="Proteomes" id="UP000590412"/>
    </source>
</evidence>
<dbReference type="OrthoDB" id="5598844at2759"/>
<protein>
    <submittedName>
        <fullName evidence="2">Chromatin remodelling complex Rsc7/Swp82 subunit family protein</fullName>
    </submittedName>
</protein>
<organism evidence="2 3">
    <name type="scientific">Candida parapsilosis</name>
    <name type="common">Yeast</name>
    <dbReference type="NCBI Taxonomy" id="5480"/>
    <lineage>
        <taxon>Eukaryota</taxon>
        <taxon>Fungi</taxon>
        <taxon>Dikarya</taxon>
        <taxon>Ascomycota</taxon>
        <taxon>Saccharomycotina</taxon>
        <taxon>Pichiomycetes</taxon>
        <taxon>Debaryomycetaceae</taxon>
        <taxon>Candida/Lodderomyces clade</taxon>
        <taxon>Candida</taxon>
    </lineage>
</organism>